<protein>
    <submittedName>
        <fullName evidence="2">Uncharacterized protein</fullName>
    </submittedName>
</protein>
<evidence type="ECO:0000313" key="3">
    <source>
        <dbReference type="Proteomes" id="UP000322873"/>
    </source>
</evidence>
<proteinExistence type="predicted"/>
<reference evidence="2 3" key="1">
    <citation type="submission" date="2019-06" db="EMBL/GenBank/DDBJ databases">
        <title>Genome Sequence of the Brown Rot Fungal Pathogen Monilinia fructicola.</title>
        <authorList>
            <person name="De Miccolis Angelini R.M."/>
            <person name="Landi L."/>
            <person name="Abate D."/>
            <person name="Pollastro S."/>
            <person name="Romanazzi G."/>
            <person name="Faretra F."/>
        </authorList>
    </citation>
    <scope>NUCLEOTIDE SEQUENCE [LARGE SCALE GENOMIC DNA]</scope>
    <source>
        <strain evidence="2 3">Mfrc123</strain>
    </source>
</reference>
<feature type="compositionally biased region" description="Polar residues" evidence="1">
    <location>
        <begin position="1"/>
        <end position="11"/>
    </location>
</feature>
<evidence type="ECO:0000313" key="2">
    <source>
        <dbReference type="EMBL" id="KAA8576914.1"/>
    </source>
</evidence>
<dbReference type="AlphaFoldDB" id="A0A5M9K516"/>
<dbReference type="Proteomes" id="UP000322873">
    <property type="component" value="Unassembled WGS sequence"/>
</dbReference>
<dbReference type="OrthoDB" id="3529488at2759"/>
<dbReference type="VEuPathDB" id="FungiDB:MFRU_014g00220"/>
<evidence type="ECO:0000256" key="1">
    <source>
        <dbReference type="SAM" id="MobiDB-lite"/>
    </source>
</evidence>
<sequence length="395" mass="42577">MSSLEAAPSSSIRRESPPLYLGTSSGSSIAEISTSISPLPSPSFVRYFKGCAVPPKLVGISEEAVLQKFAKMTPIMKVIGKGKSSEVTTFTRHEAVPGLVDISDPTEAFEIDTPHPDESPMTTMRSASLGSIPTTQWEKPKVKAYKPCRSMGDEGARKSKQMIEKENDDIFEDAEVEPQSCGETYAEFNTAPSSPMRRLSVADRRDMDGPYDDRPKFPSGATMQDFCALPDHLRGPCFEVSPRTSVLDGPHAIPNIDKILAMSKGDASVEPSLVKPLEALQEVLSEPSPKATENCMGQSDGATPARAMAPDVGGDSPVPELPVDPLAKDKKGEKRTHKAINKFRSSIRKSRYRCLRTPVLVVLVGKELSKPTRAAIENIASGLPSGISDVKPLPA</sequence>
<feature type="region of interest" description="Disordered" evidence="1">
    <location>
        <begin position="287"/>
        <end position="336"/>
    </location>
</feature>
<keyword evidence="3" id="KW-1185">Reference proteome</keyword>
<comment type="caution">
    <text evidence="2">The sequence shown here is derived from an EMBL/GenBank/DDBJ whole genome shotgun (WGS) entry which is preliminary data.</text>
</comment>
<gene>
    <name evidence="2" type="ORF">EYC84_006952</name>
</gene>
<organism evidence="2 3">
    <name type="scientific">Monilinia fructicola</name>
    <name type="common">Brown rot fungus</name>
    <name type="synonym">Ciboria fructicola</name>
    <dbReference type="NCBI Taxonomy" id="38448"/>
    <lineage>
        <taxon>Eukaryota</taxon>
        <taxon>Fungi</taxon>
        <taxon>Dikarya</taxon>
        <taxon>Ascomycota</taxon>
        <taxon>Pezizomycotina</taxon>
        <taxon>Leotiomycetes</taxon>
        <taxon>Helotiales</taxon>
        <taxon>Sclerotiniaceae</taxon>
        <taxon>Monilinia</taxon>
    </lineage>
</organism>
<name>A0A5M9K516_MONFR</name>
<feature type="region of interest" description="Disordered" evidence="1">
    <location>
        <begin position="1"/>
        <end position="26"/>
    </location>
</feature>
<accession>A0A5M9K516</accession>
<dbReference type="EMBL" id="VICG01000001">
    <property type="protein sequence ID" value="KAA8576914.1"/>
    <property type="molecule type" value="Genomic_DNA"/>
</dbReference>